<sequence length="98" mass="11462">MFKVIYKITWPNGKIYVGSDLTDTIRYFGSPNCRLIEADFPTRESRRDITIRREILWESETATNAEVLKLEHETIVSLRANDPTVGYNRNPRFRAKQA</sequence>
<evidence type="ECO:0008006" key="3">
    <source>
        <dbReference type="Google" id="ProtNLM"/>
    </source>
</evidence>
<proteinExistence type="predicted"/>
<protein>
    <recommendedName>
        <fullName evidence="3">GIY-YIG nuclease family protein</fullName>
    </recommendedName>
</protein>
<dbReference type="EMBL" id="BSOS01000007">
    <property type="protein sequence ID" value="GLR65919.1"/>
    <property type="molecule type" value="Genomic_DNA"/>
</dbReference>
<evidence type="ECO:0000313" key="2">
    <source>
        <dbReference type="Proteomes" id="UP001156641"/>
    </source>
</evidence>
<organism evidence="1 2">
    <name type="scientific">Acidocella aquatica</name>
    <dbReference type="NCBI Taxonomy" id="1922313"/>
    <lineage>
        <taxon>Bacteria</taxon>
        <taxon>Pseudomonadati</taxon>
        <taxon>Pseudomonadota</taxon>
        <taxon>Alphaproteobacteria</taxon>
        <taxon>Acetobacterales</taxon>
        <taxon>Acidocellaceae</taxon>
        <taxon>Acidocella</taxon>
    </lineage>
</organism>
<name>A0ABQ6A0E6_9PROT</name>
<gene>
    <name evidence="1" type="ORF">GCM10010909_05970</name>
</gene>
<reference evidence="2" key="1">
    <citation type="journal article" date="2019" name="Int. J. Syst. Evol. Microbiol.">
        <title>The Global Catalogue of Microorganisms (GCM) 10K type strain sequencing project: providing services to taxonomists for standard genome sequencing and annotation.</title>
        <authorList>
            <consortium name="The Broad Institute Genomics Platform"/>
            <consortium name="The Broad Institute Genome Sequencing Center for Infectious Disease"/>
            <person name="Wu L."/>
            <person name="Ma J."/>
        </authorList>
    </citation>
    <scope>NUCLEOTIDE SEQUENCE [LARGE SCALE GENOMIC DNA]</scope>
    <source>
        <strain evidence="2">NBRC 112502</strain>
    </source>
</reference>
<accession>A0ABQ6A0E6</accession>
<evidence type="ECO:0000313" key="1">
    <source>
        <dbReference type="EMBL" id="GLR65919.1"/>
    </source>
</evidence>
<dbReference type="Proteomes" id="UP001156641">
    <property type="component" value="Unassembled WGS sequence"/>
</dbReference>
<keyword evidence="2" id="KW-1185">Reference proteome</keyword>
<comment type="caution">
    <text evidence="1">The sequence shown here is derived from an EMBL/GenBank/DDBJ whole genome shotgun (WGS) entry which is preliminary data.</text>
</comment>